<proteinExistence type="predicted"/>
<dbReference type="Gene3D" id="1.20.1280.50">
    <property type="match status" value="1"/>
</dbReference>
<dbReference type="PANTHER" id="PTHR35546:SF16">
    <property type="entry name" value="F-BOX ASSOCIATED UBIQUITINATION EFFECTOR FAMILY PROTEIN-RELATED"/>
    <property type="match status" value="1"/>
</dbReference>
<evidence type="ECO:0000259" key="1">
    <source>
        <dbReference type="Pfam" id="PF08268"/>
    </source>
</evidence>
<dbReference type="AlphaFoldDB" id="A0AAW2IT83"/>
<dbReference type="NCBIfam" id="TIGR01640">
    <property type="entry name" value="F_box_assoc_1"/>
    <property type="match status" value="1"/>
</dbReference>
<dbReference type="EMBL" id="JACGWM010001980">
    <property type="protein sequence ID" value="KAL0284860.1"/>
    <property type="molecule type" value="Genomic_DNA"/>
</dbReference>
<dbReference type="InterPro" id="IPR055290">
    <property type="entry name" value="At3g26010-like"/>
</dbReference>
<evidence type="ECO:0000313" key="2">
    <source>
        <dbReference type="EMBL" id="KAL0284860.1"/>
    </source>
</evidence>
<gene>
    <name evidence="2" type="ORF">Scaly_2836700</name>
</gene>
<dbReference type="InterPro" id="IPR017451">
    <property type="entry name" value="F-box-assoc_interact_dom"/>
</dbReference>
<accession>A0AAW2IT83</accession>
<sequence>MGSQEIPFSDMSSQESSPSDDIVFDILTRLNSLETLDTCKLVCKGWEEIIYESSFMPLYCRRSRMLSGFFIQDMIDNRFFSMFAAIDGSTSSDVSIATLPDDMKILASCNHGILCCVRRSGKNYRYYVCKPTTQQWQPLPNPKLRYETVSVAVMVLGSDPFRYKIVRISRQGVKEPMKEYYTYRCEIFDSKTWRWREVERIKVRYSELIIDSVTANNVVYWLTNEGNIIAFHEADELLYKFSLPEKVVEKSDLYKCKRLVEYKGRLGLTFLMEDGKMALWPTQGGQTNGMMEWIREEIVIDTENLEKHVQYHSLAGFYSAGIAFLKGFREVVFYRFRDDDSLSRVELDHKLRDARDVFQFRSDLEPVRLGRVS</sequence>
<reference evidence="2" key="1">
    <citation type="submission" date="2020-06" db="EMBL/GenBank/DDBJ databases">
        <authorList>
            <person name="Li T."/>
            <person name="Hu X."/>
            <person name="Zhang T."/>
            <person name="Song X."/>
            <person name="Zhang H."/>
            <person name="Dai N."/>
            <person name="Sheng W."/>
            <person name="Hou X."/>
            <person name="Wei L."/>
        </authorList>
    </citation>
    <scope>NUCLEOTIDE SEQUENCE</scope>
    <source>
        <strain evidence="2">KEN8</strain>
        <tissue evidence="2">Leaf</tissue>
    </source>
</reference>
<reference evidence="2" key="2">
    <citation type="journal article" date="2024" name="Plant">
        <title>Genomic evolution and insights into agronomic trait innovations of Sesamum species.</title>
        <authorList>
            <person name="Miao H."/>
            <person name="Wang L."/>
            <person name="Qu L."/>
            <person name="Liu H."/>
            <person name="Sun Y."/>
            <person name="Le M."/>
            <person name="Wang Q."/>
            <person name="Wei S."/>
            <person name="Zheng Y."/>
            <person name="Lin W."/>
            <person name="Duan Y."/>
            <person name="Cao H."/>
            <person name="Xiong S."/>
            <person name="Wang X."/>
            <person name="Wei L."/>
            <person name="Li C."/>
            <person name="Ma Q."/>
            <person name="Ju M."/>
            <person name="Zhao R."/>
            <person name="Li G."/>
            <person name="Mu C."/>
            <person name="Tian Q."/>
            <person name="Mei H."/>
            <person name="Zhang T."/>
            <person name="Gao T."/>
            <person name="Zhang H."/>
        </authorList>
    </citation>
    <scope>NUCLEOTIDE SEQUENCE</scope>
    <source>
        <strain evidence="2">KEN8</strain>
    </source>
</reference>
<feature type="domain" description="F-box associated beta-propeller type 3" evidence="1">
    <location>
        <begin position="79"/>
        <end position="321"/>
    </location>
</feature>
<dbReference type="SUPFAM" id="SSF81383">
    <property type="entry name" value="F-box domain"/>
    <property type="match status" value="1"/>
</dbReference>
<comment type="caution">
    <text evidence="2">The sequence shown here is derived from an EMBL/GenBank/DDBJ whole genome shotgun (WGS) entry which is preliminary data.</text>
</comment>
<dbReference type="Pfam" id="PF08268">
    <property type="entry name" value="FBA_3"/>
    <property type="match status" value="1"/>
</dbReference>
<dbReference type="InterPro" id="IPR036047">
    <property type="entry name" value="F-box-like_dom_sf"/>
</dbReference>
<protein>
    <submittedName>
        <fullName evidence="2">F-box protein</fullName>
    </submittedName>
</protein>
<organism evidence="2">
    <name type="scientific">Sesamum calycinum</name>
    <dbReference type="NCBI Taxonomy" id="2727403"/>
    <lineage>
        <taxon>Eukaryota</taxon>
        <taxon>Viridiplantae</taxon>
        <taxon>Streptophyta</taxon>
        <taxon>Embryophyta</taxon>
        <taxon>Tracheophyta</taxon>
        <taxon>Spermatophyta</taxon>
        <taxon>Magnoliopsida</taxon>
        <taxon>eudicotyledons</taxon>
        <taxon>Gunneridae</taxon>
        <taxon>Pentapetalae</taxon>
        <taxon>asterids</taxon>
        <taxon>lamiids</taxon>
        <taxon>Lamiales</taxon>
        <taxon>Pedaliaceae</taxon>
        <taxon>Sesamum</taxon>
    </lineage>
</organism>
<dbReference type="PANTHER" id="PTHR35546">
    <property type="entry name" value="F-BOX PROTEIN INTERACTION DOMAIN PROTEIN-RELATED"/>
    <property type="match status" value="1"/>
</dbReference>
<name>A0AAW2IT83_9LAMI</name>
<dbReference type="InterPro" id="IPR013187">
    <property type="entry name" value="F-box-assoc_dom_typ3"/>
</dbReference>